<dbReference type="InterPro" id="IPR012347">
    <property type="entry name" value="Ferritin-like"/>
</dbReference>
<sequence>MNEDTKKLLNECDAGTKMAVETINQVLPSVHNQEFRESLEKYRDAHVSFGDKLHSMLNEGGEPSGDLGPMEKTSAWVMTSVKLMLDDSDKKIASMVTDGCNMGIKSISKYLNQYASADKSAKKISENIIRLEQSLMDELRKYL</sequence>
<dbReference type="RefSeq" id="WP_249301129.1">
    <property type="nucleotide sequence ID" value="NZ_CP060634.1"/>
</dbReference>
<keyword evidence="2" id="KW-1185">Reference proteome</keyword>
<evidence type="ECO:0000313" key="1">
    <source>
        <dbReference type="EMBL" id="QNM04609.1"/>
    </source>
</evidence>
<organism evidence="1 2">
    <name type="scientific">Qiania dongpingensis</name>
    <dbReference type="NCBI Taxonomy" id="2763669"/>
    <lineage>
        <taxon>Bacteria</taxon>
        <taxon>Bacillati</taxon>
        <taxon>Bacillota</taxon>
        <taxon>Clostridia</taxon>
        <taxon>Lachnospirales</taxon>
        <taxon>Lachnospiraceae</taxon>
        <taxon>Qiania</taxon>
    </lineage>
</organism>
<reference evidence="1 2" key="1">
    <citation type="submission" date="2020-08" db="EMBL/GenBank/DDBJ databases">
        <authorList>
            <person name="Liu C."/>
            <person name="Sun Q."/>
        </authorList>
    </citation>
    <scope>NUCLEOTIDE SEQUENCE [LARGE SCALE GENOMIC DNA]</scope>
    <source>
        <strain evidence="1 2">NSJ-38</strain>
    </source>
</reference>
<name>A0A7G9G1C7_9FIRM</name>
<gene>
    <name evidence="1" type="ORF">H9Q78_09035</name>
</gene>
<accession>A0A7G9G1C7</accession>
<dbReference type="KEGG" id="qdo:H9Q78_09035"/>
<evidence type="ECO:0008006" key="3">
    <source>
        <dbReference type="Google" id="ProtNLM"/>
    </source>
</evidence>
<dbReference type="EMBL" id="CP060634">
    <property type="protein sequence ID" value="QNM04609.1"/>
    <property type="molecule type" value="Genomic_DNA"/>
</dbReference>
<proteinExistence type="predicted"/>
<protein>
    <recommendedName>
        <fullName evidence="3">DUF2383 domain-containing protein</fullName>
    </recommendedName>
</protein>
<evidence type="ECO:0000313" key="2">
    <source>
        <dbReference type="Proteomes" id="UP000515823"/>
    </source>
</evidence>
<dbReference type="Gene3D" id="1.20.1260.10">
    <property type="match status" value="1"/>
</dbReference>
<dbReference type="AlphaFoldDB" id="A0A7G9G1C7"/>
<dbReference type="Proteomes" id="UP000515823">
    <property type="component" value="Chromosome"/>
</dbReference>